<name>A0A059ZSK1_ACICK</name>
<dbReference type="AlphaFoldDB" id="A0A059ZSK1"/>
<feature type="transmembrane region" description="Helical" evidence="6">
    <location>
        <begin position="270"/>
        <end position="288"/>
    </location>
</feature>
<accession>A0A059ZSK1</accession>
<evidence type="ECO:0000256" key="3">
    <source>
        <dbReference type="ARBA" id="ARBA00022692"/>
    </source>
</evidence>
<organism evidence="7 8">
    <name type="scientific">Acidithiobacillus caldus (strain ATCC 51756 / DSM 8584 / KU)</name>
    <dbReference type="NCBI Taxonomy" id="637389"/>
    <lineage>
        <taxon>Bacteria</taxon>
        <taxon>Pseudomonadati</taxon>
        <taxon>Pseudomonadota</taxon>
        <taxon>Acidithiobacillia</taxon>
        <taxon>Acidithiobacillales</taxon>
        <taxon>Acidithiobacillaceae</taxon>
        <taxon>Acidithiobacillus</taxon>
    </lineage>
</organism>
<dbReference type="Proteomes" id="UP000005522">
    <property type="component" value="Chromosome"/>
</dbReference>
<feature type="transmembrane region" description="Helical" evidence="6">
    <location>
        <begin position="308"/>
        <end position="339"/>
    </location>
</feature>
<feature type="transmembrane region" description="Helical" evidence="6">
    <location>
        <begin position="237"/>
        <end position="258"/>
    </location>
</feature>
<protein>
    <submittedName>
        <fullName evidence="7">Putative permease often clustered with de novo purine synthesis</fullName>
    </submittedName>
</protein>
<evidence type="ECO:0000313" key="8">
    <source>
        <dbReference type="Proteomes" id="UP000005522"/>
    </source>
</evidence>
<keyword evidence="3 6" id="KW-0812">Transmembrane</keyword>
<evidence type="ECO:0000256" key="6">
    <source>
        <dbReference type="SAM" id="Phobius"/>
    </source>
</evidence>
<keyword evidence="5 6" id="KW-0472">Membrane</keyword>
<dbReference type="KEGG" id="acz:Acaty_c1946"/>
<sequence length="372" mass="40321">MTAGENPAGALQRLYVLAALVVAAYLLYRLGAVLTPFLIAGILAYLGNPLVSRLQRWGLSRTVGTTLVFVLVLLVVAGIVTALLPAIRHQALLFLDYTRQYAELLQRQIVPELSARLGIQLDSQTITHYASANAQKLADWLGKSLRIAVSSSSGILATLLDIVLIPVLGFYLLRDWPQLLERIRELIPRRRLPTVELLARDANTMLMAFLRGQILVMLALGTSYAIGLSIVGLQTAILIGLLAGFLSFVPYLGVISGISMATLAMYIQTGAFLPMVGVWVVFGIGQILESMVYTPYLVGERIGLHPVLVIFAVLAGGELFGFVGLLLALPVTAVLIALLRHAQRWYLDSTWYGGHAPLPAAEEEVNGCPAKQ</sequence>
<dbReference type="PANTHER" id="PTHR21716">
    <property type="entry name" value="TRANSMEMBRANE PROTEIN"/>
    <property type="match status" value="1"/>
</dbReference>
<feature type="transmembrane region" description="Helical" evidence="6">
    <location>
        <begin position="67"/>
        <end position="87"/>
    </location>
</feature>
<comment type="similarity">
    <text evidence="2">Belongs to the autoinducer-2 exporter (AI-2E) (TC 2.A.86) family.</text>
</comment>
<evidence type="ECO:0000256" key="5">
    <source>
        <dbReference type="ARBA" id="ARBA00023136"/>
    </source>
</evidence>
<dbReference type="Pfam" id="PF01594">
    <property type="entry name" value="AI-2E_transport"/>
    <property type="match status" value="1"/>
</dbReference>
<dbReference type="eggNOG" id="COG0628">
    <property type="taxonomic scope" value="Bacteria"/>
</dbReference>
<gene>
    <name evidence="7" type="ORF">Acaty_c1946</name>
</gene>
<feature type="transmembrane region" description="Helical" evidence="6">
    <location>
        <begin position="14"/>
        <end position="46"/>
    </location>
</feature>
<dbReference type="EMBL" id="CP005986">
    <property type="protein sequence ID" value="AIA55804.1"/>
    <property type="molecule type" value="Genomic_DNA"/>
</dbReference>
<dbReference type="RefSeq" id="WP_004873104.1">
    <property type="nucleotide sequence ID" value="NZ_CP005986.1"/>
</dbReference>
<feature type="transmembrane region" description="Helical" evidence="6">
    <location>
        <begin position="147"/>
        <end position="173"/>
    </location>
</feature>
<evidence type="ECO:0000256" key="2">
    <source>
        <dbReference type="ARBA" id="ARBA00009773"/>
    </source>
</evidence>
<dbReference type="GO" id="GO:0055085">
    <property type="term" value="P:transmembrane transport"/>
    <property type="evidence" value="ECO:0007669"/>
    <property type="project" value="TreeGrafter"/>
</dbReference>
<reference evidence="7 8" key="1">
    <citation type="journal article" date="2009" name="J. Bacteriol.">
        <title>Draft genome sequence of the extremely acidophilic bacterium Acidithiobacillus caldus ATCC 51756 reveals metabolic versatility in the genus Acidithiobacillus.</title>
        <authorList>
            <person name="Valdes J."/>
            <person name="Quatrini R."/>
            <person name="Hallberg K."/>
            <person name="Dopson M."/>
            <person name="Valenzuela P.D."/>
            <person name="Holmes D.S."/>
        </authorList>
    </citation>
    <scope>NUCLEOTIDE SEQUENCE [LARGE SCALE GENOMIC DNA]</scope>
    <source>
        <strain evidence="8">ATCC 51756 / DSM 8584 / KU</strain>
    </source>
</reference>
<keyword evidence="4 6" id="KW-1133">Transmembrane helix</keyword>
<proteinExistence type="inferred from homology"/>
<dbReference type="PANTHER" id="PTHR21716:SF64">
    <property type="entry name" value="AI-2 TRANSPORT PROTEIN TQSA"/>
    <property type="match status" value="1"/>
</dbReference>
<evidence type="ECO:0000313" key="7">
    <source>
        <dbReference type="EMBL" id="AIA55804.1"/>
    </source>
</evidence>
<feature type="transmembrane region" description="Helical" evidence="6">
    <location>
        <begin position="214"/>
        <end position="231"/>
    </location>
</feature>
<evidence type="ECO:0000256" key="4">
    <source>
        <dbReference type="ARBA" id="ARBA00022989"/>
    </source>
</evidence>
<dbReference type="InterPro" id="IPR002549">
    <property type="entry name" value="AI-2E-like"/>
</dbReference>
<dbReference type="GO" id="GO:0016020">
    <property type="term" value="C:membrane"/>
    <property type="evidence" value="ECO:0007669"/>
    <property type="project" value="UniProtKB-SubCell"/>
</dbReference>
<dbReference type="HOGENOM" id="CLU_031275_8_0_6"/>
<comment type="subcellular location">
    <subcellularLocation>
        <location evidence="1">Membrane</location>
        <topology evidence="1">Multi-pass membrane protein</topology>
    </subcellularLocation>
</comment>
<evidence type="ECO:0000256" key="1">
    <source>
        <dbReference type="ARBA" id="ARBA00004141"/>
    </source>
</evidence>
<dbReference type="GeneID" id="92931888"/>